<accession>A0A4W4GEE4</accession>
<evidence type="ECO:0000256" key="4">
    <source>
        <dbReference type="ARBA" id="ARBA00011738"/>
    </source>
</evidence>
<dbReference type="PANTHER" id="PTHR11929">
    <property type="entry name" value="ALPHA- 1,3 -FUCOSYLTRANSFERASE"/>
    <property type="match status" value="1"/>
</dbReference>
<keyword evidence="14" id="KW-0325">Glycoprotein</keyword>
<feature type="domain" description="Fucosyltransferase N-terminal" evidence="27">
    <location>
        <begin position="59"/>
        <end position="163"/>
    </location>
</feature>
<evidence type="ECO:0000256" key="17">
    <source>
        <dbReference type="ARBA" id="ARBA00036234"/>
    </source>
</evidence>
<evidence type="ECO:0000256" key="14">
    <source>
        <dbReference type="ARBA" id="ARBA00023180"/>
    </source>
</evidence>
<dbReference type="UniPathway" id="UPA00378"/>
<dbReference type="Pfam" id="PF17039">
    <property type="entry name" value="Glyco_tran_10_N"/>
    <property type="match status" value="1"/>
</dbReference>
<reference evidence="28" key="4">
    <citation type="submission" date="2025-08" db="UniProtKB">
        <authorList>
            <consortium name="Ensembl"/>
        </authorList>
    </citation>
    <scope>IDENTIFICATION</scope>
</reference>
<protein>
    <recommendedName>
        <fullName evidence="24">Fucosyltransferase</fullName>
        <ecNumber evidence="24">2.4.1.-</ecNumber>
    </recommendedName>
</protein>
<keyword evidence="9" id="KW-1133">Transmembrane helix</keyword>
<keyword evidence="8" id="KW-0735">Signal-anchor</keyword>
<evidence type="ECO:0000256" key="1">
    <source>
        <dbReference type="ARBA" id="ARBA00004922"/>
    </source>
</evidence>
<evidence type="ECO:0000313" key="28">
    <source>
        <dbReference type="Ensembl" id="ENSEEEP00000035925.2"/>
    </source>
</evidence>
<comment type="pathway">
    <text evidence="1">Protein modification; protein glycosylation.</text>
</comment>
<dbReference type="Proteomes" id="UP000314983">
    <property type="component" value="Chromosome 2"/>
</dbReference>
<comment type="subcellular location">
    <subcellularLocation>
        <location evidence="24">Golgi apparatus</location>
        <location evidence="24">Golgi stack membrane</location>
        <topology evidence="24">Single-pass type II membrane protein</topology>
    </subcellularLocation>
    <subcellularLocation>
        <location evidence="21">Golgi apparatus</location>
        <location evidence="21">trans-Golgi network membrane</location>
        <topology evidence="21">Single-pass type II membrane protein</topology>
    </subcellularLocation>
</comment>
<gene>
    <name evidence="28" type="primary">FUT9</name>
</gene>
<evidence type="ECO:0000256" key="5">
    <source>
        <dbReference type="ARBA" id="ARBA00022676"/>
    </source>
</evidence>
<comment type="similarity">
    <text evidence="3 24">Belongs to the glycosyltransferase 10 family.</text>
</comment>
<comment type="catalytic activity">
    <reaction evidence="19">
        <text>an N-acetyl-alpha-neuraminyl-(2-&gt;3)-beta-D-galactosyl-(1-&gt;4)-N-acetyl-beta-D-glucosaminyl derivative + GDP-beta-L-fucose = an alpha-Neu5Ac-(2-&gt;3)-beta-D-Gal-(1-&gt;4)-[alpha-L-Fuc-(1-&gt;3)]-beta-D-GlcNAc derivative + GDP + H(+)</text>
        <dbReference type="Rhea" id="RHEA:56076"/>
        <dbReference type="ChEBI" id="CHEBI:15378"/>
        <dbReference type="ChEBI" id="CHEBI:57273"/>
        <dbReference type="ChEBI" id="CHEBI:58189"/>
        <dbReference type="ChEBI" id="CHEBI:136545"/>
        <dbReference type="ChEBI" id="CHEBI:139509"/>
    </reaction>
    <physiologicalReaction direction="left-to-right" evidence="19">
        <dbReference type="Rhea" id="RHEA:56077"/>
    </physiologicalReaction>
</comment>
<dbReference type="EC" id="2.4.1.-" evidence="24"/>
<evidence type="ECO:0000256" key="18">
    <source>
        <dbReference type="ARBA" id="ARBA00036295"/>
    </source>
</evidence>
<evidence type="ECO:0000256" key="12">
    <source>
        <dbReference type="ARBA" id="ARBA00023136"/>
    </source>
</evidence>
<evidence type="ECO:0000256" key="7">
    <source>
        <dbReference type="ARBA" id="ARBA00022692"/>
    </source>
</evidence>
<keyword evidence="10 24" id="KW-0333">Golgi apparatus</keyword>
<evidence type="ECO:0000256" key="23">
    <source>
        <dbReference type="ARBA" id="ARBA00043838"/>
    </source>
</evidence>
<evidence type="ECO:0000256" key="10">
    <source>
        <dbReference type="ARBA" id="ARBA00023034"/>
    </source>
</evidence>
<evidence type="ECO:0000256" key="21">
    <source>
        <dbReference type="ARBA" id="ARBA00037848"/>
    </source>
</evidence>
<evidence type="ECO:0000256" key="9">
    <source>
        <dbReference type="ARBA" id="ARBA00022989"/>
    </source>
</evidence>
<evidence type="ECO:0000256" key="22">
    <source>
        <dbReference type="ARBA" id="ARBA00043828"/>
    </source>
</evidence>
<feature type="chain" id="PRO_5044322949" description="Fucosyltransferase" evidence="25">
    <location>
        <begin position="21"/>
        <end position="318"/>
    </location>
</feature>
<evidence type="ECO:0000259" key="27">
    <source>
        <dbReference type="Pfam" id="PF17039"/>
    </source>
</evidence>
<comment type="catalytic activity">
    <reaction evidence="15">
        <text>a beta-D-galactosyl-(1-&gt;4)-N-acetyl-beta-D-glucosaminyl derivative + GDP-beta-L-fucose = a beta-D-galactosyl-(1-&gt;4)-[alpha-L-fucosyl-(1-&gt;3)]-N-acetyl-beta-D-glucosaminyl derivative + GDP + H(+)</text>
        <dbReference type="Rhea" id="RHEA:14257"/>
        <dbReference type="ChEBI" id="CHEBI:15378"/>
        <dbReference type="ChEBI" id="CHEBI:57273"/>
        <dbReference type="ChEBI" id="CHEBI:58189"/>
        <dbReference type="ChEBI" id="CHEBI:133507"/>
        <dbReference type="ChEBI" id="CHEBI:137941"/>
        <dbReference type="EC" id="2.4.1.152"/>
    </reaction>
    <physiologicalReaction direction="left-to-right" evidence="15">
        <dbReference type="Rhea" id="RHEA:14258"/>
    </physiologicalReaction>
</comment>
<reference evidence="29" key="2">
    <citation type="journal article" date="2017" name="Sci. Adv.">
        <title>A tail of two voltages: Proteomic comparison of the three electric organs of the electric eel.</title>
        <authorList>
            <person name="Traeger L.L."/>
            <person name="Sabat G."/>
            <person name="Barrett-Wilt G.A."/>
            <person name="Wells G.B."/>
            <person name="Sussman M.R."/>
        </authorList>
    </citation>
    <scope>NUCLEOTIDE SEQUENCE [LARGE SCALE GENOMIC DNA]</scope>
</reference>
<comment type="catalytic activity">
    <reaction evidence="23">
        <text>an alpha-L-Fuc-(1-&gt;2)-beta-D-Gal-(1-&gt;4)-beta-D-GlcNAc derivative + GDP-beta-L-fucose = an alpha-L-Fuc-(1-&gt;2)-beta-D-Gal-(1-&gt;4)-[alpha-L-Fuc-(1-&gt;3)]-beta-D-GlcNAc derivative + GDP + H(+)</text>
        <dbReference type="Rhea" id="RHEA:77191"/>
        <dbReference type="ChEBI" id="CHEBI:15378"/>
        <dbReference type="ChEBI" id="CHEBI:57273"/>
        <dbReference type="ChEBI" id="CHEBI:58189"/>
        <dbReference type="ChEBI" id="CHEBI:133510"/>
        <dbReference type="ChEBI" id="CHEBI:195560"/>
    </reaction>
    <physiologicalReaction direction="left-to-right" evidence="23">
        <dbReference type="Rhea" id="RHEA:77192"/>
    </physiologicalReaction>
</comment>
<dbReference type="GO" id="GO:0006629">
    <property type="term" value="P:lipid metabolic process"/>
    <property type="evidence" value="ECO:0007669"/>
    <property type="project" value="UniProtKB-KW"/>
</dbReference>
<dbReference type="GO" id="GO:0032580">
    <property type="term" value="C:Golgi cisterna membrane"/>
    <property type="evidence" value="ECO:0007669"/>
    <property type="project" value="UniProtKB-SubCell"/>
</dbReference>
<keyword evidence="25" id="KW-0732">Signal</keyword>
<dbReference type="PANTHER" id="PTHR11929:SF10">
    <property type="entry name" value="4-GALACTOSYL-N-ACETYLGLUCOSAMINIDE 3-ALPHA-L-FUCOSYLTRANSFERASE 9"/>
    <property type="match status" value="1"/>
</dbReference>
<reference evidence="28" key="3">
    <citation type="submission" date="2020-05" db="EMBL/GenBank/DDBJ databases">
        <title>Electrophorus electricus (electric eel) genome, fEleEle1, primary haplotype.</title>
        <authorList>
            <person name="Myers G."/>
            <person name="Meyer A."/>
            <person name="Fedrigo O."/>
            <person name="Formenti G."/>
            <person name="Rhie A."/>
            <person name="Tracey A."/>
            <person name="Sims Y."/>
            <person name="Jarvis E.D."/>
        </authorList>
    </citation>
    <scope>NUCLEOTIDE SEQUENCE [LARGE SCALE GENOMIC DNA]</scope>
</reference>
<reference evidence="28" key="5">
    <citation type="submission" date="2025-09" db="UniProtKB">
        <authorList>
            <consortium name="Ensembl"/>
        </authorList>
    </citation>
    <scope>IDENTIFICATION</scope>
</reference>
<evidence type="ECO:0000256" key="6">
    <source>
        <dbReference type="ARBA" id="ARBA00022679"/>
    </source>
</evidence>
<dbReference type="Pfam" id="PF00852">
    <property type="entry name" value="Glyco_transf_10"/>
    <property type="match status" value="1"/>
</dbReference>
<dbReference type="AlphaFoldDB" id="A0A4W4GEE4"/>
<keyword evidence="29" id="KW-1185">Reference proteome</keyword>
<evidence type="ECO:0000256" key="8">
    <source>
        <dbReference type="ARBA" id="ARBA00022968"/>
    </source>
</evidence>
<dbReference type="InterPro" id="IPR055270">
    <property type="entry name" value="Glyco_tran_10_C"/>
</dbReference>
<evidence type="ECO:0000256" key="15">
    <source>
        <dbReference type="ARBA" id="ARBA00029329"/>
    </source>
</evidence>
<evidence type="ECO:0000259" key="26">
    <source>
        <dbReference type="Pfam" id="PF00852"/>
    </source>
</evidence>
<keyword evidence="6 24" id="KW-0808">Transferase</keyword>
<name>A0A4W4GEE4_ELEEL</name>
<dbReference type="SUPFAM" id="SSF53756">
    <property type="entry name" value="UDP-Glycosyltransferase/glycogen phosphorylase"/>
    <property type="match status" value="1"/>
</dbReference>
<keyword evidence="13" id="KW-1015">Disulfide bond</keyword>
<evidence type="ECO:0000313" key="29">
    <source>
        <dbReference type="Proteomes" id="UP000314983"/>
    </source>
</evidence>
<keyword evidence="7 24" id="KW-0812">Transmembrane</keyword>
<dbReference type="InterPro" id="IPR031481">
    <property type="entry name" value="Glyco_tran_10_N"/>
</dbReference>
<evidence type="ECO:0000256" key="24">
    <source>
        <dbReference type="RuleBase" id="RU003832"/>
    </source>
</evidence>
<evidence type="ECO:0000256" key="16">
    <source>
        <dbReference type="ARBA" id="ARBA00036053"/>
    </source>
</evidence>
<dbReference type="GeneTree" id="ENSGT00940000155095"/>
<comment type="catalytic activity">
    <reaction evidence="17">
        <text>an alpha-Neu5Ac-(2-&gt;3)-beta-D-Gal-(1-&gt;4)-beta-D-GlcNAc-(1-&gt;3)-beta-D-Gal-(1-&gt;4)-beta-D-GlcNAc derivative + GDP-beta-L-fucose = an alpha-Neu5Ac-(2-&gt;3)-beta-D-Gal-(1-&gt;4)-beta-D-GlcNAc-(1-&gt;3)-beta-D-Gal-(1-&gt;4)-[alpha-L-Fuc-(1-&gt;3)]-beta-D-GlcNAc derivative + GDP + H(+)</text>
        <dbReference type="Rhea" id="RHEA:68044"/>
        <dbReference type="ChEBI" id="CHEBI:15378"/>
        <dbReference type="ChEBI" id="CHEBI:57273"/>
        <dbReference type="ChEBI" id="CHEBI:58189"/>
        <dbReference type="ChEBI" id="CHEBI:145343"/>
        <dbReference type="ChEBI" id="CHEBI:176900"/>
    </reaction>
    <physiologicalReaction direction="left-to-right" evidence="17">
        <dbReference type="Rhea" id="RHEA:68045"/>
    </physiologicalReaction>
</comment>
<evidence type="ECO:0000256" key="3">
    <source>
        <dbReference type="ARBA" id="ARBA00008919"/>
    </source>
</evidence>
<dbReference type="GO" id="GO:0017083">
    <property type="term" value="F:4-galactosyl-N-acetylglucosaminide 3-alpha-L-fucosyltransferase activity"/>
    <property type="evidence" value="ECO:0007669"/>
    <property type="project" value="UniProtKB-EC"/>
</dbReference>
<dbReference type="Gene3D" id="3.40.50.11660">
    <property type="entry name" value="Glycosyl transferase family 10, C-terminal domain"/>
    <property type="match status" value="1"/>
</dbReference>
<dbReference type="InterPro" id="IPR038577">
    <property type="entry name" value="GT10-like_C_sf"/>
</dbReference>
<keyword evidence="11" id="KW-0443">Lipid metabolism</keyword>
<evidence type="ECO:0000256" key="2">
    <source>
        <dbReference type="ARBA" id="ARBA00004934"/>
    </source>
</evidence>
<comment type="catalytic activity">
    <reaction evidence="20">
        <text>a neolactoside nLc4Cer + GDP-beta-L-fucose = a neolactoside III(3)-alpha-Fuc-nLc4Cer + GDP + H(+)</text>
        <dbReference type="Rhea" id="RHEA:48376"/>
        <dbReference type="ChEBI" id="CHEBI:15378"/>
        <dbReference type="ChEBI" id="CHEBI:57273"/>
        <dbReference type="ChEBI" id="CHEBI:58189"/>
        <dbReference type="ChEBI" id="CHEBI:90376"/>
        <dbReference type="ChEBI" id="CHEBI:90379"/>
    </reaction>
    <physiologicalReaction direction="left-to-right" evidence="20">
        <dbReference type="Rhea" id="RHEA:48377"/>
    </physiologicalReaction>
</comment>
<comment type="catalytic activity">
    <reaction evidence="16">
        <text>alpha-D-galactosyl-(1-&gt;3)-beta-D-galactosyl-(1-&gt;4)-N-acetyl-beta-D-glucosaminyl-(1-&gt;3)-beta-D-galactosyl-(1-&gt;4)-beta-D-glucosyl-(1&lt;-&gt;1')-ceramide + GDP-beta-L-fucose = a neolactoside IV(3)-alpha-Gal,III(3)-alpha-Fuc-nLc4Cer + GDP + H(+)</text>
        <dbReference type="Rhea" id="RHEA:48380"/>
        <dbReference type="ChEBI" id="CHEBI:15378"/>
        <dbReference type="ChEBI" id="CHEBI:57273"/>
        <dbReference type="ChEBI" id="CHEBI:58189"/>
        <dbReference type="ChEBI" id="CHEBI:90380"/>
        <dbReference type="ChEBI" id="CHEBI:90381"/>
    </reaction>
    <physiologicalReaction direction="left-to-right" evidence="16">
        <dbReference type="Rhea" id="RHEA:48381"/>
    </physiologicalReaction>
</comment>
<comment type="catalytic activity">
    <reaction evidence="22">
        <text>beta-D-Gal-(1-&gt;4)-beta-D-GlcNAc-(1-&gt;3)-beta-D-Gal-(1-&gt;4)-D-Glc + GDP-beta-L-fucose = beta-D-Gal-(1-&gt;4)-[alpha-L-Fuc-(1-&gt;3)]-beta-D-GlcNAc-(1-&gt;3)-beta-D-Gal-(1-&gt;4)-D-Glc + GDP + H(+)</text>
        <dbReference type="Rhea" id="RHEA:77187"/>
        <dbReference type="ChEBI" id="CHEBI:15378"/>
        <dbReference type="ChEBI" id="CHEBI:57273"/>
        <dbReference type="ChEBI" id="CHEBI:58189"/>
        <dbReference type="ChEBI" id="CHEBI:60239"/>
        <dbReference type="ChEBI" id="CHEBI:61352"/>
    </reaction>
    <physiologicalReaction direction="left-to-right" evidence="22">
        <dbReference type="Rhea" id="RHEA:77188"/>
    </physiologicalReaction>
</comment>
<evidence type="ECO:0000256" key="25">
    <source>
        <dbReference type="SAM" id="SignalP"/>
    </source>
</evidence>
<feature type="domain" description="Fucosyltransferase C-terminal" evidence="26">
    <location>
        <begin position="188"/>
        <end position="317"/>
    </location>
</feature>
<reference evidence="29" key="1">
    <citation type="journal article" date="2014" name="Science">
        <title>Nonhuman genetics. Genomic basis for the convergent evolution of electric organs.</title>
        <authorList>
            <person name="Gallant J.R."/>
            <person name="Traeger L.L."/>
            <person name="Volkening J.D."/>
            <person name="Moffett H."/>
            <person name="Chen P.H."/>
            <person name="Novina C.D."/>
            <person name="Phillips G.N.Jr."/>
            <person name="Anand R."/>
            <person name="Wells G.B."/>
            <person name="Pinch M."/>
            <person name="Guth R."/>
            <person name="Unguez G.A."/>
            <person name="Albert J.S."/>
            <person name="Zakon H.H."/>
            <person name="Samanta M.P."/>
            <person name="Sussman M.R."/>
        </authorList>
    </citation>
    <scope>NUCLEOTIDE SEQUENCE [LARGE SCALE GENOMIC DNA]</scope>
</reference>
<evidence type="ECO:0000256" key="19">
    <source>
        <dbReference type="ARBA" id="ARBA00036481"/>
    </source>
</evidence>
<proteinExistence type="inferred from homology"/>
<dbReference type="Ensembl" id="ENSEEET00000036347.2">
    <property type="protein sequence ID" value="ENSEEEP00000035925.2"/>
    <property type="gene ID" value="ENSEEEG00000017087.2"/>
</dbReference>
<comment type="pathway">
    <text evidence="2">Glycolipid biosynthesis.</text>
</comment>
<keyword evidence="5 24" id="KW-0328">Glycosyltransferase</keyword>
<evidence type="ECO:0000256" key="20">
    <source>
        <dbReference type="ARBA" id="ARBA00036757"/>
    </source>
</evidence>
<sequence length="318" mass="37272">TYVIRSGLLLNTIYLFPVWLLSPDAELPPHLENLKHTQKTINSTAEKHPAHEGDELDSILVLIWMWPFTHPLTQMSCSLFNITGCHLIGDRSQYAQAHGVMFHHREIHNNWPDLLELSRPPLQKWVWMNMESPANSQKLPGLDNLFNLTANYRRDSDIWVPYGWIVEASNDNKAFKIPKKDKLVCWFIYGGHFDRYQSKQDYFKIISNCKFYLSFENSIYKDYITEKLYNPLTSGTVPVVLGPPRENYEEFVPGNSFIHVVDFRSPEQLADHLKLLDQNQEMYEQYFTWRTHFTAKVSYFGVDHACGICDYISKHKSY</sequence>
<feature type="signal peptide" evidence="25">
    <location>
        <begin position="1"/>
        <end position="20"/>
    </location>
</feature>
<evidence type="ECO:0000256" key="11">
    <source>
        <dbReference type="ARBA" id="ARBA00023098"/>
    </source>
</evidence>
<comment type="catalytic activity">
    <reaction evidence="18">
        <text>alpha-N-glycoloylneuraminosyl-(2-&gt;3)-beta-D-galactosyl-(1-&gt;4)-N-acetyl-beta-D-glucosaminyl-(1-&gt;3)-beta-D-galactosyl-(1-&gt;4)-N-acetyl-beta-D-glucosaminyl-(1-&gt;3)-beta-D-galactosyl-(1-&gt;4)-beta-D-glucosyl-(1&lt;-&gt;1')-ceramide + GDP-beta-L-fucose = alpha-N-glycoloylneuraminosyl-(2-&gt;3)-beta-D-galactosyl-(1-&gt;4)-N-acetyl-beta-D-glucosaminyl-(1-&gt;3)-beta-D-galactosyl-(1-&gt;4)-[alpha-L-fucosyl-(1-&gt;3)]-N-acetyl-beta-D-glucosaminyl-(1-&gt;3)-beta-D-galactosyl-(1-&gt;4)-beta-D-glucosyl-(1&lt;-&gt;1')-ceramide + GDP + H(+)</text>
        <dbReference type="Rhea" id="RHEA:48388"/>
        <dbReference type="ChEBI" id="CHEBI:15378"/>
        <dbReference type="ChEBI" id="CHEBI:57273"/>
        <dbReference type="ChEBI" id="CHEBI:58189"/>
        <dbReference type="ChEBI" id="CHEBI:90383"/>
        <dbReference type="ChEBI" id="CHEBI:90384"/>
    </reaction>
    <physiologicalReaction direction="left-to-right" evidence="18">
        <dbReference type="Rhea" id="RHEA:48389"/>
    </physiologicalReaction>
</comment>
<organism evidence="28 29">
    <name type="scientific">Electrophorus electricus</name>
    <name type="common">Electric eel</name>
    <name type="synonym">Gymnotus electricus</name>
    <dbReference type="NCBI Taxonomy" id="8005"/>
    <lineage>
        <taxon>Eukaryota</taxon>
        <taxon>Metazoa</taxon>
        <taxon>Chordata</taxon>
        <taxon>Craniata</taxon>
        <taxon>Vertebrata</taxon>
        <taxon>Euteleostomi</taxon>
        <taxon>Actinopterygii</taxon>
        <taxon>Neopterygii</taxon>
        <taxon>Teleostei</taxon>
        <taxon>Ostariophysi</taxon>
        <taxon>Gymnotiformes</taxon>
        <taxon>Gymnotoidei</taxon>
        <taxon>Gymnotidae</taxon>
        <taxon>Electrophorus</taxon>
    </lineage>
</organism>
<dbReference type="InterPro" id="IPR001503">
    <property type="entry name" value="Glyco_trans_10"/>
</dbReference>
<keyword evidence="12" id="KW-0472">Membrane</keyword>
<evidence type="ECO:0000256" key="13">
    <source>
        <dbReference type="ARBA" id="ARBA00023157"/>
    </source>
</evidence>
<comment type="subunit">
    <text evidence="4">Homodimer.</text>
</comment>